<evidence type="ECO:0000256" key="10">
    <source>
        <dbReference type="ARBA" id="ARBA00033725"/>
    </source>
</evidence>
<dbReference type="PANTHER" id="PTHR12918:SF1">
    <property type="entry name" value="CYSTEINE DIOXYGENASE TYPE 1"/>
    <property type="match status" value="1"/>
</dbReference>
<evidence type="ECO:0000256" key="1">
    <source>
        <dbReference type="ARBA" id="ARBA00001967"/>
    </source>
</evidence>
<dbReference type="GO" id="GO:0042412">
    <property type="term" value="P:taurine biosynthetic process"/>
    <property type="evidence" value="ECO:0007669"/>
    <property type="project" value="UniProtKB-UniRule"/>
</dbReference>
<evidence type="ECO:0000256" key="3">
    <source>
        <dbReference type="ARBA" id="ARBA00006622"/>
    </source>
</evidence>
<feature type="binding site" evidence="12">
    <location>
        <position position="88"/>
    </location>
    <ligand>
        <name>Fe cation</name>
        <dbReference type="ChEBI" id="CHEBI:24875"/>
        <note>catalytic</note>
    </ligand>
</feature>
<comment type="function">
    <text evidence="10">Catalyzes the oxidation of cysteine to cysteine sulfinic acid with addition of molecular dioxygen.</text>
</comment>
<dbReference type="Proteomes" id="UP000261520">
    <property type="component" value="Unplaced"/>
</dbReference>
<dbReference type="Ensembl" id="ENSPMGT00000010832.1">
    <property type="protein sequence ID" value="ENSPMGP00000010153.1"/>
    <property type="gene ID" value="ENSPMGG00000008421.1"/>
</dbReference>
<keyword evidence="5 11" id="KW-0883">Thioether bond</keyword>
<proteinExistence type="inferred from homology"/>
<accession>A0A3B3ZZH2</accession>
<evidence type="ECO:0000256" key="9">
    <source>
        <dbReference type="ARBA" id="ARBA00024284"/>
    </source>
</evidence>
<dbReference type="InterPro" id="IPR010300">
    <property type="entry name" value="CDO_1"/>
</dbReference>
<comment type="cofactor">
    <cofactor evidence="1">
        <name>Ni(2+)</name>
        <dbReference type="ChEBI" id="CHEBI:49786"/>
    </cofactor>
</comment>
<feature type="binding site" evidence="12">
    <location>
        <position position="128"/>
    </location>
    <ligand>
        <name>Fe cation</name>
        <dbReference type="ChEBI" id="CHEBI:24875"/>
        <note>catalytic</note>
    </ligand>
</feature>
<feature type="cross-link" description="3'-(S-cysteinyl)-tyrosine (Cys-Tyr)" evidence="11">
    <location>
        <begin position="93"/>
        <end position="145"/>
    </location>
</feature>
<evidence type="ECO:0000256" key="6">
    <source>
        <dbReference type="ARBA" id="ARBA00022964"/>
    </source>
</evidence>
<comment type="cofactor">
    <cofactor evidence="13">
        <name>Fe cation</name>
        <dbReference type="ChEBI" id="CHEBI:24875"/>
    </cofactor>
    <text evidence="13">Binds 1 Fe cation per subunit.</text>
</comment>
<dbReference type="Pfam" id="PF05995">
    <property type="entry name" value="CDO_I"/>
    <property type="match status" value="1"/>
</dbReference>
<reference evidence="14" key="1">
    <citation type="submission" date="2025-08" db="UniProtKB">
        <authorList>
            <consortium name="Ensembl"/>
        </authorList>
    </citation>
    <scope>IDENTIFICATION</scope>
</reference>
<dbReference type="PANTHER" id="PTHR12918">
    <property type="entry name" value="CYSTEINE DIOXYGENASE"/>
    <property type="match status" value="1"/>
</dbReference>
<reference evidence="14" key="2">
    <citation type="submission" date="2025-09" db="UniProtKB">
        <authorList>
            <consortium name="Ensembl"/>
        </authorList>
    </citation>
    <scope>IDENTIFICATION</scope>
</reference>
<dbReference type="InterPro" id="IPR014710">
    <property type="entry name" value="RmlC-like_jellyroll"/>
</dbReference>
<dbReference type="SUPFAM" id="SSF51182">
    <property type="entry name" value="RmlC-like cupins"/>
    <property type="match status" value="1"/>
</dbReference>
<comment type="similarity">
    <text evidence="3 13">Belongs to the cysteine dioxygenase family.</text>
</comment>
<keyword evidence="8 12" id="KW-0408">Iron</keyword>
<evidence type="ECO:0000256" key="7">
    <source>
        <dbReference type="ARBA" id="ARBA00023002"/>
    </source>
</evidence>
<keyword evidence="6 13" id="KW-0223">Dioxygenase</keyword>
<evidence type="ECO:0000256" key="13">
    <source>
        <dbReference type="RuleBase" id="RU366010"/>
    </source>
</evidence>
<dbReference type="FunFam" id="2.60.120.10:FF:000045">
    <property type="entry name" value="Cysteine dioxygenase 1"/>
    <property type="match status" value="1"/>
</dbReference>
<dbReference type="EC" id="1.13.11.20" evidence="13"/>
<name>A0A3B3ZZH2_9GOBI</name>
<keyword evidence="4 12" id="KW-0479">Metal-binding</keyword>
<evidence type="ECO:0000313" key="15">
    <source>
        <dbReference type="Proteomes" id="UP000261520"/>
    </source>
</evidence>
<comment type="catalytic activity">
    <reaction evidence="9">
        <text>L-cysteine + O2 = 3-sulfino-L-alanine + H(+)</text>
        <dbReference type="Rhea" id="RHEA:20441"/>
        <dbReference type="ChEBI" id="CHEBI:15378"/>
        <dbReference type="ChEBI" id="CHEBI:15379"/>
        <dbReference type="ChEBI" id="CHEBI:35235"/>
        <dbReference type="ChEBI" id="CHEBI:61085"/>
        <dbReference type="EC" id="1.13.11.20"/>
    </reaction>
    <physiologicalReaction direction="left-to-right" evidence="9">
        <dbReference type="Rhea" id="RHEA:20442"/>
    </physiologicalReaction>
</comment>
<keyword evidence="15" id="KW-1185">Reference proteome</keyword>
<evidence type="ECO:0000256" key="5">
    <source>
        <dbReference type="ARBA" id="ARBA00022784"/>
    </source>
</evidence>
<sequence>MEQTEVVVPKNLDELIAILHKIFESDCINVEEVQQIMESYESNPQDWKKFAKFDQFRYTRNLVDEGNGKFNLIILCWGEGHGSSIHDHTDSHCFMKLLQGQQGEMVQKSQRILMENKVAYINDSIGLHRVENGSHTEPAVSLHLYSPPFQACQTFDQRTGHKNTVKMTFWSKFGERTPFVTASQENN</sequence>
<dbReference type="CDD" id="cd10548">
    <property type="entry name" value="cupin_CDO"/>
    <property type="match status" value="1"/>
</dbReference>
<evidence type="ECO:0000313" key="14">
    <source>
        <dbReference type="Ensembl" id="ENSPMGP00000010153.1"/>
    </source>
</evidence>
<dbReference type="AlphaFoldDB" id="A0A3B3ZZH2"/>
<evidence type="ECO:0000256" key="2">
    <source>
        <dbReference type="ARBA" id="ARBA00004759"/>
    </source>
</evidence>
<evidence type="ECO:0000256" key="11">
    <source>
        <dbReference type="PIRSR" id="PIRSR610300-50"/>
    </source>
</evidence>
<evidence type="ECO:0000256" key="12">
    <source>
        <dbReference type="PIRSR" id="PIRSR610300-51"/>
    </source>
</evidence>
<feature type="binding site" evidence="12">
    <location>
        <position position="86"/>
    </location>
    <ligand>
        <name>Fe cation</name>
        <dbReference type="ChEBI" id="CHEBI:24875"/>
        <note>catalytic</note>
    </ligand>
</feature>
<dbReference type="Gene3D" id="2.60.120.10">
    <property type="entry name" value="Jelly Rolls"/>
    <property type="match status" value="1"/>
</dbReference>
<organism evidence="14 15">
    <name type="scientific">Periophthalmus magnuspinnatus</name>
    <dbReference type="NCBI Taxonomy" id="409849"/>
    <lineage>
        <taxon>Eukaryota</taxon>
        <taxon>Metazoa</taxon>
        <taxon>Chordata</taxon>
        <taxon>Craniata</taxon>
        <taxon>Vertebrata</taxon>
        <taxon>Euteleostomi</taxon>
        <taxon>Actinopterygii</taxon>
        <taxon>Neopterygii</taxon>
        <taxon>Teleostei</taxon>
        <taxon>Neoteleostei</taxon>
        <taxon>Acanthomorphata</taxon>
        <taxon>Gobiaria</taxon>
        <taxon>Gobiiformes</taxon>
        <taxon>Gobioidei</taxon>
        <taxon>Gobiidae</taxon>
        <taxon>Oxudercinae</taxon>
        <taxon>Periophthalmus</taxon>
    </lineage>
</organism>
<evidence type="ECO:0000256" key="8">
    <source>
        <dbReference type="ARBA" id="ARBA00023004"/>
    </source>
</evidence>
<dbReference type="GO" id="GO:0017172">
    <property type="term" value="F:cysteine dioxygenase activity"/>
    <property type="evidence" value="ECO:0007669"/>
    <property type="project" value="UniProtKB-UniRule"/>
</dbReference>
<protein>
    <recommendedName>
        <fullName evidence="13">Cysteine dioxygenase</fullName>
        <ecNumber evidence="13">1.13.11.20</ecNumber>
    </recommendedName>
</protein>
<evidence type="ECO:0000256" key="4">
    <source>
        <dbReference type="ARBA" id="ARBA00022723"/>
    </source>
</evidence>
<dbReference type="InterPro" id="IPR011051">
    <property type="entry name" value="RmlC_Cupin_sf"/>
</dbReference>
<comment type="pathway">
    <text evidence="2 13">Organosulfur biosynthesis; taurine biosynthesis; hypotaurine from L-cysteine: step 1/2.</text>
</comment>
<dbReference type="UniPathway" id="UPA00012">
    <property type="reaction ID" value="UER00537"/>
</dbReference>
<dbReference type="GO" id="GO:0008198">
    <property type="term" value="F:ferrous iron binding"/>
    <property type="evidence" value="ECO:0007669"/>
    <property type="project" value="UniProtKB-ARBA"/>
</dbReference>
<dbReference type="STRING" id="409849.ENSPMGP00000010153"/>
<keyword evidence="7 13" id="KW-0560">Oxidoreductase</keyword>
<dbReference type="GO" id="GO:0019448">
    <property type="term" value="P:L-cysteine catabolic process"/>
    <property type="evidence" value="ECO:0007669"/>
    <property type="project" value="TreeGrafter"/>
</dbReference>